<reference evidence="3 4" key="1">
    <citation type="submission" date="2019-04" db="EMBL/GenBank/DDBJ databases">
        <title>Pedobacter sp. RP-3-22 sp. nov., isolated from Arctic soil.</title>
        <authorList>
            <person name="Dahal R.H."/>
            <person name="Kim D.-U."/>
        </authorList>
    </citation>
    <scope>NUCLEOTIDE SEQUENCE [LARGE SCALE GENOMIC DNA]</scope>
    <source>
        <strain evidence="3 4">RP-3-22</strain>
    </source>
</reference>
<dbReference type="PROSITE" id="PS51257">
    <property type="entry name" value="PROKAR_LIPOPROTEIN"/>
    <property type="match status" value="1"/>
</dbReference>
<dbReference type="SUPFAM" id="SSF82153">
    <property type="entry name" value="FAS1 domain"/>
    <property type="match status" value="1"/>
</dbReference>
<evidence type="ECO:0000313" key="4">
    <source>
        <dbReference type="Proteomes" id="UP000309488"/>
    </source>
</evidence>
<dbReference type="InterPro" id="IPR000782">
    <property type="entry name" value="FAS1_domain"/>
</dbReference>
<gene>
    <name evidence="3" type="ORF">FA048_06930</name>
</gene>
<name>A0A4U1CPF4_9SPHI</name>
<dbReference type="InterPro" id="IPR036378">
    <property type="entry name" value="FAS1_dom_sf"/>
</dbReference>
<dbReference type="OrthoDB" id="1097608at2"/>
<feature type="chain" id="PRO_5020574385" description="FAS1 domain-containing protein" evidence="1">
    <location>
        <begin position="24"/>
        <end position="261"/>
    </location>
</feature>
<dbReference type="AlphaFoldDB" id="A0A4U1CPF4"/>
<dbReference type="RefSeq" id="WP_136839515.1">
    <property type="nucleotide sequence ID" value="NZ_SWBR01000002.1"/>
</dbReference>
<organism evidence="3 4">
    <name type="scientific">Pedobacter polaris</name>
    <dbReference type="NCBI Taxonomy" id="2571273"/>
    <lineage>
        <taxon>Bacteria</taxon>
        <taxon>Pseudomonadati</taxon>
        <taxon>Bacteroidota</taxon>
        <taxon>Sphingobacteriia</taxon>
        <taxon>Sphingobacteriales</taxon>
        <taxon>Sphingobacteriaceae</taxon>
        <taxon>Pedobacter</taxon>
    </lineage>
</organism>
<dbReference type="Pfam" id="PF02469">
    <property type="entry name" value="Fasciclin"/>
    <property type="match status" value="1"/>
</dbReference>
<sequence length="261" mass="29117">MKKLTIKAIILFAISITLFTACQKDKYFFDSGTQKGTFNGSILAFLKSKPVYFDTLTKVIEIGGMNEVLDKQNVTFFAPTSSSIYKSVKGLNEYLKQNGRDTVAKLEQIKPGAWKELLSQYIFKGSNKLKDYPQIDTLNMAAFPGQGYTSMSGRTMNIGVRFNDAVSYEDGVEKSRIKYAGYRQLFIAYIPNYADPKVGLIHIPVASSDISPTNGVIHVLAQEADYYNGTQNVWKSKHNFGFSTDLFINTVLSYGILPVTP</sequence>
<proteinExistence type="predicted"/>
<evidence type="ECO:0000313" key="3">
    <source>
        <dbReference type="EMBL" id="TKC09937.1"/>
    </source>
</evidence>
<evidence type="ECO:0000256" key="1">
    <source>
        <dbReference type="SAM" id="SignalP"/>
    </source>
</evidence>
<dbReference type="Gene3D" id="2.30.180.10">
    <property type="entry name" value="FAS1 domain"/>
    <property type="match status" value="1"/>
</dbReference>
<keyword evidence="4" id="KW-1185">Reference proteome</keyword>
<feature type="domain" description="FAS1" evidence="2">
    <location>
        <begin position="39"/>
        <end position="224"/>
    </location>
</feature>
<evidence type="ECO:0000259" key="2">
    <source>
        <dbReference type="PROSITE" id="PS50213"/>
    </source>
</evidence>
<accession>A0A4U1CPF4</accession>
<dbReference type="EMBL" id="SWBR01000002">
    <property type="protein sequence ID" value="TKC09937.1"/>
    <property type="molecule type" value="Genomic_DNA"/>
</dbReference>
<feature type="signal peptide" evidence="1">
    <location>
        <begin position="1"/>
        <end position="23"/>
    </location>
</feature>
<protein>
    <recommendedName>
        <fullName evidence="2">FAS1 domain-containing protein</fullName>
    </recommendedName>
</protein>
<keyword evidence="1" id="KW-0732">Signal</keyword>
<dbReference type="PROSITE" id="PS50213">
    <property type="entry name" value="FAS1"/>
    <property type="match status" value="1"/>
</dbReference>
<dbReference type="Proteomes" id="UP000309488">
    <property type="component" value="Unassembled WGS sequence"/>
</dbReference>
<comment type="caution">
    <text evidence="3">The sequence shown here is derived from an EMBL/GenBank/DDBJ whole genome shotgun (WGS) entry which is preliminary data.</text>
</comment>